<keyword evidence="9" id="KW-1185">Reference proteome</keyword>
<reference evidence="8" key="2">
    <citation type="submission" date="2020-09" db="EMBL/GenBank/DDBJ databases">
        <authorList>
            <person name="Sun Q."/>
            <person name="Zhou Y."/>
        </authorList>
    </citation>
    <scope>NUCLEOTIDE SEQUENCE</scope>
    <source>
        <strain evidence="8">CGMCC 1.15958</strain>
    </source>
</reference>
<reference evidence="8" key="1">
    <citation type="journal article" date="2014" name="Int. J. Syst. Evol. Microbiol.">
        <title>Complete genome sequence of Corynebacterium casei LMG S-19264T (=DSM 44701T), isolated from a smear-ripened cheese.</title>
        <authorList>
            <consortium name="US DOE Joint Genome Institute (JGI-PGF)"/>
            <person name="Walter F."/>
            <person name="Albersmeier A."/>
            <person name="Kalinowski J."/>
            <person name="Ruckert C."/>
        </authorList>
    </citation>
    <scope>NUCLEOTIDE SEQUENCE</scope>
    <source>
        <strain evidence="8">CGMCC 1.15958</strain>
    </source>
</reference>
<gene>
    <name evidence="7 8" type="primary">atpH</name>
    <name evidence="8" type="ORF">GCM10011514_09630</name>
</gene>
<evidence type="ECO:0000256" key="4">
    <source>
        <dbReference type="ARBA" id="ARBA00023065"/>
    </source>
</evidence>
<comment type="subcellular location">
    <subcellularLocation>
        <location evidence="7">Cell membrane</location>
        <topology evidence="7">Peripheral membrane protein</topology>
    </subcellularLocation>
    <subcellularLocation>
        <location evidence="1">Membrane</location>
    </subcellularLocation>
</comment>
<dbReference type="HAMAP" id="MF_01416">
    <property type="entry name" value="ATP_synth_delta_bact"/>
    <property type="match status" value="1"/>
</dbReference>
<dbReference type="Pfam" id="PF00213">
    <property type="entry name" value="OSCP"/>
    <property type="match status" value="1"/>
</dbReference>
<protein>
    <recommendedName>
        <fullName evidence="7">ATP synthase subunit delta</fullName>
    </recommendedName>
    <alternativeName>
        <fullName evidence="7">ATP synthase F(1) sector subunit delta</fullName>
    </alternativeName>
    <alternativeName>
        <fullName evidence="7">F-type ATPase subunit delta</fullName>
        <shortName evidence="7">F-ATPase subunit delta</shortName>
    </alternativeName>
</protein>
<dbReference type="SUPFAM" id="SSF47928">
    <property type="entry name" value="N-terminal domain of the delta subunit of the F1F0-ATP synthase"/>
    <property type="match status" value="1"/>
</dbReference>
<keyword evidence="7" id="KW-1003">Cell membrane</keyword>
<accession>A0A917DM44</accession>
<dbReference type="InterPro" id="IPR026015">
    <property type="entry name" value="ATP_synth_OSCP/delta_N_sf"/>
</dbReference>
<comment type="similarity">
    <text evidence="7">Belongs to the ATPase delta chain family.</text>
</comment>
<proteinExistence type="inferred from homology"/>
<keyword evidence="5 7" id="KW-0472">Membrane</keyword>
<evidence type="ECO:0000256" key="2">
    <source>
        <dbReference type="ARBA" id="ARBA00022448"/>
    </source>
</evidence>
<dbReference type="GO" id="GO:0045259">
    <property type="term" value="C:proton-transporting ATP synthase complex"/>
    <property type="evidence" value="ECO:0007669"/>
    <property type="project" value="UniProtKB-KW"/>
</dbReference>
<sequence length="177" mass="20054">MADSIVAYRYAKSLFDLATEKNVVKEVNDDMALFKTVCDENRQFLVVMGNPIVRHHTKLGILKKTFEKNVHPVTFSIFNVLTKKNRENLIYSIAEEFDKLYNTQKGIQKVTVTTVTPLTEAQRAEFTKIVGDSTGKHVVLEEKVNANLIGGYILSVGDMQIDTSVRKRLNELKLTFA</sequence>
<name>A0A917DM44_9BACT</name>
<keyword evidence="6 7" id="KW-0066">ATP synthesis</keyword>
<dbReference type="Proteomes" id="UP000609064">
    <property type="component" value="Unassembled WGS sequence"/>
</dbReference>
<dbReference type="PANTHER" id="PTHR11910">
    <property type="entry name" value="ATP SYNTHASE DELTA CHAIN"/>
    <property type="match status" value="1"/>
</dbReference>
<dbReference type="EMBL" id="BMKK01000002">
    <property type="protein sequence ID" value="GGD47710.1"/>
    <property type="molecule type" value="Genomic_DNA"/>
</dbReference>
<dbReference type="PRINTS" id="PR00125">
    <property type="entry name" value="ATPASEDELTA"/>
</dbReference>
<evidence type="ECO:0000313" key="8">
    <source>
        <dbReference type="EMBL" id="GGD47710.1"/>
    </source>
</evidence>
<comment type="caution">
    <text evidence="8">The sequence shown here is derived from an EMBL/GenBank/DDBJ whole genome shotgun (WGS) entry which is preliminary data.</text>
</comment>
<dbReference type="Gene3D" id="1.10.520.20">
    <property type="entry name" value="N-terminal domain of the delta subunit of the F1F0-ATP synthase"/>
    <property type="match status" value="1"/>
</dbReference>
<evidence type="ECO:0000313" key="9">
    <source>
        <dbReference type="Proteomes" id="UP000609064"/>
    </source>
</evidence>
<evidence type="ECO:0000256" key="3">
    <source>
        <dbReference type="ARBA" id="ARBA00022781"/>
    </source>
</evidence>
<keyword evidence="4 7" id="KW-0406">Ion transport</keyword>
<keyword evidence="3 7" id="KW-0375">Hydrogen ion transport</keyword>
<keyword evidence="2 7" id="KW-0813">Transport</keyword>
<keyword evidence="7" id="KW-0139">CF(1)</keyword>
<dbReference type="GO" id="GO:0005886">
    <property type="term" value="C:plasma membrane"/>
    <property type="evidence" value="ECO:0007669"/>
    <property type="project" value="UniProtKB-SubCell"/>
</dbReference>
<dbReference type="GO" id="GO:0046933">
    <property type="term" value="F:proton-transporting ATP synthase activity, rotational mechanism"/>
    <property type="evidence" value="ECO:0007669"/>
    <property type="project" value="UniProtKB-UniRule"/>
</dbReference>
<dbReference type="AlphaFoldDB" id="A0A917DM44"/>
<comment type="function">
    <text evidence="7">F(1)F(0) ATP synthase produces ATP from ADP in the presence of a proton or sodium gradient. F-type ATPases consist of two structural domains, F(1) containing the extramembraneous catalytic core and F(0) containing the membrane proton channel, linked together by a central stalk and a peripheral stalk. During catalysis, ATP synthesis in the catalytic domain of F(1) is coupled via a rotary mechanism of the central stalk subunits to proton translocation.</text>
</comment>
<comment type="function">
    <text evidence="7">This protein is part of the stalk that links CF(0) to CF(1). It either transmits conformational changes from CF(0) to CF(1) or is implicated in proton conduction.</text>
</comment>
<evidence type="ECO:0000256" key="6">
    <source>
        <dbReference type="ARBA" id="ARBA00023310"/>
    </source>
</evidence>
<evidence type="ECO:0000256" key="5">
    <source>
        <dbReference type="ARBA" id="ARBA00023136"/>
    </source>
</evidence>
<organism evidence="8 9">
    <name type="scientific">Emticicia aquatilis</name>
    <dbReference type="NCBI Taxonomy" id="1537369"/>
    <lineage>
        <taxon>Bacteria</taxon>
        <taxon>Pseudomonadati</taxon>
        <taxon>Bacteroidota</taxon>
        <taxon>Cytophagia</taxon>
        <taxon>Cytophagales</taxon>
        <taxon>Leadbetterellaceae</taxon>
        <taxon>Emticicia</taxon>
    </lineage>
</organism>
<dbReference type="InterPro" id="IPR000711">
    <property type="entry name" value="ATPase_OSCP/dsu"/>
</dbReference>
<dbReference type="NCBIfam" id="TIGR01145">
    <property type="entry name" value="ATP_synt_delta"/>
    <property type="match status" value="1"/>
</dbReference>
<evidence type="ECO:0000256" key="1">
    <source>
        <dbReference type="ARBA" id="ARBA00004370"/>
    </source>
</evidence>
<dbReference type="RefSeq" id="WP_188764908.1">
    <property type="nucleotide sequence ID" value="NZ_BMKK01000002.1"/>
</dbReference>
<evidence type="ECO:0000256" key="7">
    <source>
        <dbReference type="HAMAP-Rule" id="MF_01416"/>
    </source>
</evidence>